<gene>
    <name evidence="4" type="ORF">ACFSF0_15310</name>
</gene>
<keyword evidence="3" id="KW-0732">Signal</keyword>
<comment type="caution">
    <text evidence="4">The sequence shown here is derived from an EMBL/GenBank/DDBJ whole genome shotgun (WGS) entry which is preliminary data.</text>
</comment>
<evidence type="ECO:0000256" key="1">
    <source>
        <dbReference type="SAM" id="Coils"/>
    </source>
</evidence>
<keyword evidence="1" id="KW-0175">Coiled coil</keyword>
<feature type="coiled-coil region" evidence="1">
    <location>
        <begin position="51"/>
        <end position="78"/>
    </location>
</feature>
<proteinExistence type="predicted"/>
<reference evidence="5" key="1">
    <citation type="journal article" date="2019" name="Int. J. Syst. Evol. Microbiol.">
        <title>The Global Catalogue of Microorganisms (GCM) 10K type strain sequencing project: providing services to taxonomists for standard genome sequencing and annotation.</title>
        <authorList>
            <consortium name="The Broad Institute Genomics Platform"/>
            <consortium name="The Broad Institute Genome Sequencing Center for Infectious Disease"/>
            <person name="Wu L."/>
            <person name="Ma J."/>
        </authorList>
    </citation>
    <scope>NUCLEOTIDE SEQUENCE [LARGE SCALE GENOMIC DNA]</scope>
    <source>
        <strain evidence="5">LMG 29247</strain>
    </source>
</reference>
<feature type="compositionally biased region" description="Pro residues" evidence="2">
    <location>
        <begin position="177"/>
        <end position="191"/>
    </location>
</feature>
<accession>A0ABW4KWT7</accession>
<evidence type="ECO:0000256" key="3">
    <source>
        <dbReference type="SAM" id="SignalP"/>
    </source>
</evidence>
<dbReference type="Proteomes" id="UP001597304">
    <property type="component" value="Unassembled WGS sequence"/>
</dbReference>
<feature type="region of interest" description="Disordered" evidence="2">
    <location>
        <begin position="91"/>
        <end position="110"/>
    </location>
</feature>
<feature type="region of interest" description="Disordered" evidence="2">
    <location>
        <begin position="151"/>
        <end position="237"/>
    </location>
</feature>
<dbReference type="EMBL" id="JBHUEJ010000036">
    <property type="protein sequence ID" value="MFD1711978.1"/>
    <property type="molecule type" value="Genomic_DNA"/>
</dbReference>
<feature type="signal peptide" evidence="3">
    <location>
        <begin position="1"/>
        <end position="20"/>
    </location>
</feature>
<evidence type="ECO:0000313" key="5">
    <source>
        <dbReference type="Proteomes" id="UP001597304"/>
    </source>
</evidence>
<evidence type="ECO:0000256" key="2">
    <source>
        <dbReference type="SAM" id="MobiDB-lite"/>
    </source>
</evidence>
<protein>
    <submittedName>
        <fullName evidence="4">DUF4124 domain-containing protein</fullName>
    </submittedName>
</protein>
<dbReference type="RefSeq" id="WP_147912424.1">
    <property type="nucleotide sequence ID" value="NZ_JBHUEJ010000036.1"/>
</dbReference>
<evidence type="ECO:0000313" key="4">
    <source>
        <dbReference type="EMBL" id="MFD1711978.1"/>
    </source>
</evidence>
<keyword evidence="5" id="KW-1185">Reference proteome</keyword>
<organism evidence="4 5">
    <name type="scientific">Ottowia flava</name>
    <dbReference type="NCBI Taxonomy" id="2675430"/>
    <lineage>
        <taxon>Bacteria</taxon>
        <taxon>Pseudomonadati</taxon>
        <taxon>Pseudomonadota</taxon>
        <taxon>Betaproteobacteria</taxon>
        <taxon>Burkholderiales</taxon>
        <taxon>Comamonadaceae</taxon>
        <taxon>Ottowia</taxon>
    </lineage>
</organism>
<sequence>MRTVAIALLLTLPALVSAQAIRCKDPATGRTVYTDQPCHGGELVVPARTPAEREADDLAAEQARSRAAERQLQAQDEQRLRQEAARQEVANRAANAAAVPPSQTPQCQRAMADADFRARSNSSTPEQIRTARYNAALACGQQPPADVVVVQPEPWGAFPPGHRPPHGHPGGWGPGSAYPPPPIEPPRPRPPSYGGGTLDNRPIPVAPARPPAAQTRTTSSSSGIAVPRGGAAAQRDE</sequence>
<feature type="chain" id="PRO_5047423097" evidence="3">
    <location>
        <begin position="21"/>
        <end position="237"/>
    </location>
</feature>
<name>A0ABW4KWT7_9BURK</name>